<gene>
    <name evidence="1" type="ORF">SCMU_19240</name>
</gene>
<dbReference type="EMBL" id="AP024525">
    <property type="protein sequence ID" value="BCT76082.1"/>
    <property type="molecule type" value="Genomic_DNA"/>
</dbReference>
<sequence length="93" mass="10519">MTEKPTWPLDDDTVDNARAYLEGLAIILDHLADGTVRPDDSQALVDELMAHDRGDLPWHAARYPSKVGNNWLDVVLNLRRLISDFPPLDPEDE</sequence>
<protein>
    <recommendedName>
        <fullName evidence="3">CdiI immunity protein domain-containing protein</fullName>
    </recommendedName>
</protein>
<evidence type="ECO:0008006" key="3">
    <source>
        <dbReference type="Google" id="ProtNLM"/>
    </source>
</evidence>
<evidence type="ECO:0000313" key="2">
    <source>
        <dbReference type="Proteomes" id="UP001319861"/>
    </source>
</evidence>
<reference evidence="1 2" key="1">
    <citation type="journal article" date="2021" name="J. Biosci. Bioeng.">
        <title>Identification and characterization of a chc gene cluster responsible for the aromatization pathway of cyclohexanecarboxylate degradation in Sinomonas cyclohexanicum ATCC 51369.</title>
        <authorList>
            <person name="Yamamoto T."/>
            <person name="Hasegawa Y."/>
            <person name="Lau P.C.K."/>
            <person name="Iwaki H."/>
        </authorList>
    </citation>
    <scope>NUCLEOTIDE SEQUENCE [LARGE SCALE GENOMIC DNA]</scope>
    <source>
        <strain evidence="1 2">ATCC 51369</strain>
    </source>
</reference>
<dbReference type="Proteomes" id="UP001319861">
    <property type="component" value="Chromosome"/>
</dbReference>
<keyword evidence="2" id="KW-1185">Reference proteome</keyword>
<name>A0ABN6FGR0_SINCY</name>
<accession>A0ABN6FGR0</accession>
<evidence type="ECO:0000313" key="1">
    <source>
        <dbReference type="EMBL" id="BCT76082.1"/>
    </source>
</evidence>
<organism evidence="1 2">
    <name type="scientific">Sinomonas cyclohexanicum</name>
    <name type="common">Corynebacterium cyclohexanicum</name>
    <dbReference type="NCBI Taxonomy" id="322009"/>
    <lineage>
        <taxon>Bacteria</taxon>
        <taxon>Bacillati</taxon>
        <taxon>Actinomycetota</taxon>
        <taxon>Actinomycetes</taxon>
        <taxon>Micrococcales</taxon>
        <taxon>Micrococcaceae</taxon>
        <taxon>Sinomonas</taxon>
    </lineage>
</organism>
<dbReference type="RefSeq" id="WP_229232733.1">
    <property type="nucleotide sequence ID" value="NZ_AP024525.1"/>
</dbReference>
<proteinExistence type="predicted"/>